<reference evidence="1 2" key="1">
    <citation type="submission" date="2020-06" db="EMBL/GenBank/DDBJ databases">
        <authorList>
            <person name="Li R."/>
            <person name="Bekaert M."/>
        </authorList>
    </citation>
    <scope>NUCLEOTIDE SEQUENCE [LARGE SCALE GENOMIC DNA]</scope>
    <source>
        <strain evidence="2">wild</strain>
    </source>
</reference>
<evidence type="ECO:0000313" key="2">
    <source>
        <dbReference type="Proteomes" id="UP000507470"/>
    </source>
</evidence>
<dbReference type="Proteomes" id="UP000507470">
    <property type="component" value="Unassembled WGS sequence"/>
</dbReference>
<keyword evidence="2" id="KW-1185">Reference proteome</keyword>
<gene>
    <name evidence="1" type="ORF">MCOR_54431</name>
</gene>
<name>A0A6J8EP11_MYTCO</name>
<dbReference type="SUPFAM" id="SSF52047">
    <property type="entry name" value="RNI-like"/>
    <property type="match status" value="1"/>
</dbReference>
<evidence type="ECO:0000313" key="1">
    <source>
        <dbReference type="EMBL" id="CAC5422379.1"/>
    </source>
</evidence>
<organism evidence="1 2">
    <name type="scientific">Mytilus coruscus</name>
    <name type="common">Sea mussel</name>
    <dbReference type="NCBI Taxonomy" id="42192"/>
    <lineage>
        <taxon>Eukaryota</taxon>
        <taxon>Metazoa</taxon>
        <taxon>Spiralia</taxon>
        <taxon>Lophotrochozoa</taxon>
        <taxon>Mollusca</taxon>
        <taxon>Bivalvia</taxon>
        <taxon>Autobranchia</taxon>
        <taxon>Pteriomorphia</taxon>
        <taxon>Mytilida</taxon>
        <taxon>Mytiloidea</taxon>
        <taxon>Mytilidae</taxon>
        <taxon>Mytilinae</taxon>
        <taxon>Mytilus</taxon>
    </lineage>
</organism>
<sequence>MGAVKNLVLTLQCCGIRWVAVKILVLTLEFCGIRWVAVKILVLTLQCCGIRWVAVKIPVLTLQCCGIRWVAVKILVLTLQCCDIGWVAVKITVLTLQCCGIRWVAVKIPVLTLQCCDIEWVAVKIPVLTLQNNANEDIAICINTAERFFDPREYYTDTCRVDTDKISEINTSNSDLLKMENRLYKVCEEMNKVSAEFPIAMTNDVITKHLSTIANVLWFLHPSFDGFNDWRKKKHKACSLGVSELERHSSSLFNIISCWFTAPWGDLKDDLEILTLSLSSYASFLQSSNDSQQKRQQLEHPVRVVGDHAYL</sequence>
<proteinExistence type="predicted"/>
<accession>A0A6J8EP11</accession>
<dbReference type="EMBL" id="CACVKT020009581">
    <property type="protein sequence ID" value="CAC5422379.1"/>
    <property type="molecule type" value="Genomic_DNA"/>
</dbReference>
<protein>
    <submittedName>
        <fullName evidence="1">Uncharacterized protein</fullName>
    </submittedName>
</protein>
<dbReference type="AlphaFoldDB" id="A0A6J8EP11"/>